<sequence length="615" mass="67500">MSFHENAPVPPEPQQLGRRGFVVGALATGGLAAVGARLLYLQGFDPQHTAEKSREKRMRSQTVPAVRGQILDINGVVLARSVQRYNIIADQTIVASYKRYDNDRDTKSEITPEQLVYELTDILHTVDPTITDEFIKSKLDGDSKYAVVKSNVTPEIFRRIDALGAPFLYGEAISERLYPNGPVGGSVVGRYRIVDEATGNENETIKKNLSVGIERVFEKDLAGVDGQRTYEISADGVRIPVTKEEATDVENGKNVRLTINQDIQYFAQQIVKARVDELKAEWGTVIVMDVRDASILAMADSTMMDPGAEKVKNEQDTSPRAISQVVEPGSTEKILTASALIESGITTPTSAYDVPERLVINGQTFTDAFDHPAQRRTFSGIITDSMNTGTVLVGQKLPKEDRYNWLKKYGMGDYTGIELTGEQQGLVTDWHEWDGRQEYTVFFGQGIAQTPLQTAMIFQALGNNGVKLKPRIVDALIDADGTVHKREVEPGTRMVSEKTAEQCRELMENVVLQSHAKTASVEGYRVGGKTGTAEAPSDKGGYDGYTTSFIGLAPIDNPQFLVSVTLQRPQGDVRSVGATSQFSQIMEKVLHTYNVPKSTTDPVKIPIFADGKSNG</sequence>
<feature type="domain" description="Penicillin-binding protein dimerisation" evidence="5">
    <location>
        <begin position="63"/>
        <end position="240"/>
    </location>
</feature>
<evidence type="ECO:0000256" key="3">
    <source>
        <dbReference type="ARBA" id="ARBA00023136"/>
    </source>
</evidence>
<dbReference type="Gene3D" id="3.30.450.330">
    <property type="match status" value="1"/>
</dbReference>
<dbReference type="InterPro" id="IPR012338">
    <property type="entry name" value="Beta-lactam/transpept-like"/>
</dbReference>
<gene>
    <name evidence="6" type="ORF">B8W87_03225</name>
    <name evidence="7" type="ORF">CRM92_00255</name>
</gene>
<protein>
    <submittedName>
        <fullName evidence="7">Penicillin-binding protein 2</fullName>
    </submittedName>
    <submittedName>
        <fullName evidence="6">Peptidoglycan glycosyltransferase</fullName>
    </submittedName>
</protein>
<dbReference type="SUPFAM" id="SSF56519">
    <property type="entry name" value="Penicillin binding protein dimerisation domain"/>
    <property type="match status" value="1"/>
</dbReference>
<dbReference type="EMBL" id="NCWU01000003">
    <property type="protein sequence ID" value="PAK86148.1"/>
    <property type="molecule type" value="Genomic_DNA"/>
</dbReference>
<dbReference type="PROSITE" id="PS51318">
    <property type="entry name" value="TAT"/>
    <property type="match status" value="1"/>
</dbReference>
<dbReference type="AlphaFoldDB" id="A0A2A8D6B2"/>
<feature type="domain" description="Penicillin-binding protein transpeptidase" evidence="4">
    <location>
        <begin position="283"/>
        <end position="586"/>
    </location>
</feature>
<dbReference type="InterPro" id="IPR036138">
    <property type="entry name" value="PBP_dimer_sf"/>
</dbReference>
<dbReference type="Pfam" id="PF03717">
    <property type="entry name" value="PBP_dimer"/>
    <property type="match status" value="1"/>
</dbReference>
<dbReference type="Pfam" id="PF00905">
    <property type="entry name" value="Transpeptidase"/>
    <property type="match status" value="1"/>
</dbReference>
<dbReference type="Gene3D" id="3.90.1310.10">
    <property type="entry name" value="Penicillin-binding protein 2a (Domain 2)"/>
    <property type="match status" value="1"/>
</dbReference>
<accession>A0A2A8D6B2</accession>
<dbReference type="PANTHER" id="PTHR30627">
    <property type="entry name" value="PEPTIDOGLYCAN D,D-TRANSPEPTIDASE"/>
    <property type="match status" value="1"/>
</dbReference>
<evidence type="ECO:0000313" key="7">
    <source>
        <dbReference type="EMBL" id="PEN16515.1"/>
    </source>
</evidence>
<dbReference type="RefSeq" id="WP_048777761.1">
    <property type="nucleotide sequence ID" value="NZ_CAURLQ010000003.1"/>
</dbReference>
<organism evidence="7 9">
    <name type="scientific">Rothia dentocariosa</name>
    <dbReference type="NCBI Taxonomy" id="2047"/>
    <lineage>
        <taxon>Bacteria</taxon>
        <taxon>Bacillati</taxon>
        <taxon>Actinomycetota</taxon>
        <taxon>Actinomycetes</taxon>
        <taxon>Micrococcales</taxon>
        <taxon>Micrococcaceae</taxon>
        <taxon>Rothia</taxon>
    </lineage>
</organism>
<evidence type="ECO:0000259" key="4">
    <source>
        <dbReference type="Pfam" id="PF00905"/>
    </source>
</evidence>
<dbReference type="InterPro" id="IPR006311">
    <property type="entry name" value="TAT_signal"/>
</dbReference>
<evidence type="ECO:0000256" key="2">
    <source>
        <dbReference type="ARBA" id="ARBA00007171"/>
    </source>
</evidence>
<reference evidence="6 8" key="1">
    <citation type="submission" date="2017-04" db="EMBL/GenBank/DDBJ databases">
        <title>Kefir bacterial isolates.</title>
        <authorList>
            <person name="Kim Y."/>
            <person name="Blasche S."/>
            <person name="Patil K.R."/>
        </authorList>
    </citation>
    <scope>NUCLEOTIDE SEQUENCE [LARGE SCALE GENOMIC DNA]</scope>
    <source>
        <strain evidence="6 8">OG2-1</strain>
    </source>
</reference>
<dbReference type="GO" id="GO:0005886">
    <property type="term" value="C:plasma membrane"/>
    <property type="evidence" value="ECO:0007669"/>
    <property type="project" value="TreeGrafter"/>
</dbReference>
<dbReference type="InterPro" id="IPR001460">
    <property type="entry name" value="PCN-bd_Tpept"/>
</dbReference>
<evidence type="ECO:0000259" key="5">
    <source>
        <dbReference type="Pfam" id="PF03717"/>
    </source>
</evidence>
<evidence type="ECO:0000256" key="1">
    <source>
        <dbReference type="ARBA" id="ARBA00004370"/>
    </source>
</evidence>
<keyword evidence="3" id="KW-0472">Membrane</keyword>
<keyword evidence="9" id="KW-1185">Reference proteome</keyword>
<evidence type="ECO:0000313" key="9">
    <source>
        <dbReference type="Proteomes" id="UP000219947"/>
    </source>
</evidence>
<dbReference type="PANTHER" id="PTHR30627:SF1">
    <property type="entry name" value="PEPTIDOGLYCAN D,D-TRANSPEPTIDASE FTSI"/>
    <property type="match status" value="1"/>
</dbReference>
<name>A0A2A8D6B2_9MICC</name>
<evidence type="ECO:0000313" key="6">
    <source>
        <dbReference type="EMBL" id="PAK86148.1"/>
    </source>
</evidence>
<dbReference type="SUPFAM" id="SSF56601">
    <property type="entry name" value="beta-lactamase/transpeptidase-like"/>
    <property type="match status" value="1"/>
</dbReference>
<comment type="caution">
    <text evidence="7">The sequence shown here is derived from an EMBL/GenBank/DDBJ whole genome shotgun (WGS) entry which is preliminary data.</text>
</comment>
<evidence type="ECO:0000313" key="8">
    <source>
        <dbReference type="Proteomes" id="UP000216195"/>
    </source>
</evidence>
<comment type="subcellular location">
    <subcellularLocation>
        <location evidence="1">Membrane</location>
    </subcellularLocation>
</comment>
<dbReference type="Proteomes" id="UP000219947">
    <property type="component" value="Unassembled WGS sequence"/>
</dbReference>
<reference evidence="7" key="2">
    <citation type="submission" date="2017-10" db="EMBL/GenBank/DDBJ databases">
        <title>Kefir isolates.</title>
        <authorList>
            <person name="Kim Y."/>
            <person name="Blasche S."/>
        </authorList>
    </citation>
    <scope>NUCLEOTIDE SEQUENCE [LARGE SCALE GENOMIC DNA]</scope>
    <source>
        <strain evidence="7">OG2-2</strain>
    </source>
</reference>
<dbReference type="InterPro" id="IPR005311">
    <property type="entry name" value="PBP_dimer"/>
</dbReference>
<dbReference type="InterPro" id="IPR050515">
    <property type="entry name" value="Beta-lactam/transpept"/>
</dbReference>
<dbReference type="Proteomes" id="UP000216195">
    <property type="component" value="Unassembled WGS sequence"/>
</dbReference>
<proteinExistence type="inferred from homology"/>
<dbReference type="Gene3D" id="3.40.710.10">
    <property type="entry name" value="DD-peptidase/beta-lactamase superfamily"/>
    <property type="match status" value="1"/>
</dbReference>
<dbReference type="GO" id="GO:0008658">
    <property type="term" value="F:penicillin binding"/>
    <property type="evidence" value="ECO:0007669"/>
    <property type="project" value="InterPro"/>
</dbReference>
<comment type="similarity">
    <text evidence="2">Belongs to the transpeptidase family.</text>
</comment>
<dbReference type="GO" id="GO:0071555">
    <property type="term" value="P:cell wall organization"/>
    <property type="evidence" value="ECO:0007669"/>
    <property type="project" value="TreeGrafter"/>
</dbReference>
<dbReference type="EMBL" id="PDEV01000001">
    <property type="protein sequence ID" value="PEN16515.1"/>
    <property type="molecule type" value="Genomic_DNA"/>
</dbReference>